<organism evidence="10 11">
    <name type="scientific">Roseivirga pacifica</name>
    <dbReference type="NCBI Taxonomy" id="1267423"/>
    <lineage>
        <taxon>Bacteria</taxon>
        <taxon>Pseudomonadati</taxon>
        <taxon>Bacteroidota</taxon>
        <taxon>Cytophagia</taxon>
        <taxon>Cytophagales</taxon>
        <taxon>Roseivirgaceae</taxon>
        <taxon>Roseivirga</taxon>
    </lineage>
</organism>
<evidence type="ECO:0000256" key="1">
    <source>
        <dbReference type="ARBA" id="ARBA00000085"/>
    </source>
</evidence>
<dbReference type="InterPro" id="IPR003594">
    <property type="entry name" value="HATPase_dom"/>
</dbReference>
<dbReference type="SUPFAM" id="SSF55874">
    <property type="entry name" value="ATPase domain of HSP90 chaperone/DNA topoisomerase II/histidine kinase"/>
    <property type="match status" value="1"/>
</dbReference>
<protein>
    <recommendedName>
        <fullName evidence="2">histidine kinase</fullName>
        <ecNumber evidence="2">2.7.13.3</ecNumber>
    </recommendedName>
</protein>
<proteinExistence type="predicted"/>
<dbReference type="PROSITE" id="PS50109">
    <property type="entry name" value="HIS_KIN"/>
    <property type="match status" value="1"/>
</dbReference>
<keyword evidence="6" id="KW-0067">ATP-binding</keyword>
<keyword evidence="7" id="KW-0902">Two-component regulatory system</keyword>
<dbReference type="OrthoDB" id="1931120at2"/>
<evidence type="ECO:0000256" key="4">
    <source>
        <dbReference type="ARBA" id="ARBA00022741"/>
    </source>
</evidence>
<dbReference type="PANTHER" id="PTHR43065">
    <property type="entry name" value="SENSOR HISTIDINE KINASE"/>
    <property type="match status" value="1"/>
</dbReference>
<dbReference type="SMART" id="SM00387">
    <property type="entry name" value="HATPase_c"/>
    <property type="match status" value="1"/>
</dbReference>
<keyword evidence="3" id="KW-0808">Transferase</keyword>
<dbReference type="PRINTS" id="PR00344">
    <property type="entry name" value="BCTRLSENSOR"/>
</dbReference>
<feature type="transmembrane region" description="Helical" evidence="8">
    <location>
        <begin position="7"/>
        <end position="28"/>
    </location>
</feature>
<dbReference type="GO" id="GO:0000160">
    <property type="term" value="P:phosphorelay signal transduction system"/>
    <property type="evidence" value="ECO:0007669"/>
    <property type="project" value="UniProtKB-KW"/>
</dbReference>
<dbReference type="InterPro" id="IPR005467">
    <property type="entry name" value="His_kinase_dom"/>
</dbReference>
<dbReference type="GeneID" id="99986951"/>
<evidence type="ECO:0000313" key="10">
    <source>
        <dbReference type="EMBL" id="SEW25235.1"/>
    </source>
</evidence>
<dbReference type="Gene3D" id="3.30.450.20">
    <property type="entry name" value="PAS domain"/>
    <property type="match status" value="1"/>
</dbReference>
<sequence>MDFNRFRIFVLIRVIVLFLTVAAFVYLIFFDEKYVTTVVTGFIIIFEVYELFNYIESTNKKLRRFFDAIKYNDFNMSFTHDNKLGKTFKELNMAFKEVIDAILLERQKREEFFQELQVIIENIASGIVSIGPNGQVKLINKSALNLLGIEHSKYSLQLNIRLPELNELLRVVESTDRTTFKSSGGKELAVIKTLYKIGNDRYQLIAFQDIKAELQARELEAWQNLTKVLRHEIMNSIAPISSLTSTLTQVIEEDVERKENLNTIPDESLEDLEEGLRTISGRSDGLINFINAYRDYTNLPEPNLTLTDLNQTVQEAASLMKSEFEAGQLSVHLLKAKAVLNIDEQLIQQVLINLIKNAREAIEGKPDGHVTISIKKSNQQLSVWVEDNGHGITEEAVEKIFMPFFSTKKRGSGIGLSLSKQIMQLHNGDLHVQSELGKGASFIASF</sequence>
<dbReference type="EMBL" id="FOIR01000002">
    <property type="protein sequence ID" value="SEW25235.1"/>
    <property type="molecule type" value="Genomic_DNA"/>
</dbReference>
<dbReference type="RefSeq" id="WP_090258674.1">
    <property type="nucleotide sequence ID" value="NZ_FOIR01000002.1"/>
</dbReference>
<dbReference type="EC" id="2.7.13.3" evidence="2"/>
<evidence type="ECO:0000313" key="11">
    <source>
        <dbReference type="Proteomes" id="UP000199437"/>
    </source>
</evidence>
<keyword evidence="8" id="KW-0472">Membrane</keyword>
<evidence type="ECO:0000256" key="3">
    <source>
        <dbReference type="ARBA" id="ARBA00022679"/>
    </source>
</evidence>
<feature type="domain" description="Histidine kinase" evidence="9">
    <location>
        <begin position="228"/>
        <end position="446"/>
    </location>
</feature>
<dbReference type="Gene3D" id="3.30.565.10">
    <property type="entry name" value="Histidine kinase-like ATPase, C-terminal domain"/>
    <property type="match status" value="1"/>
</dbReference>
<evidence type="ECO:0000256" key="6">
    <source>
        <dbReference type="ARBA" id="ARBA00022840"/>
    </source>
</evidence>
<name>A0A1I0QF58_9BACT</name>
<dbReference type="Pfam" id="PF02518">
    <property type="entry name" value="HATPase_c"/>
    <property type="match status" value="1"/>
</dbReference>
<dbReference type="GO" id="GO:0004673">
    <property type="term" value="F:protein histidine kinase activity"/>
    <property type="evidence" value="ECO:0007669"/>
    <property type="project" value="UniProtKB-EC"/>
</dbReference>
<dbReference type="GO" id="GO:0005524">
    <property type="term" value="F:ATP binding"/>
    <property type="evidence" value="ECO:0007669"/>
    <property type="project" value="UniProtKB-KW"/>
</dbReference>
<evidence type="ECO:0000256" key="5">
    <source>
        <dbReference type="ARBA" id="ARBA00022777"/>
    </source>
</evidence>
<dbReference type="STRING" id="1267423.SAMN05216290_2245"/>
<evidence type="ECO:0000256" key="7">
    <source>
        <dbReference type="ARBA" id="ARBA00023012"/>
    </source>
</evidence>
<dbReference type="AlphaFoldDB" id="A0A1I0QF58"/>
<dbReference type="Proteomes" id="UP000199437">
    <property type="component" value="Unassembled WGS sequence"/>
</dbReference>
<keyword evidence="8" id="KW-0812">Transmembrane</keyword>
<evidence type="ECO:0000256" key="8">
    <source>
        <dbReference type="SAM" id="Phobius"/>
    </source>
</evidence>
<keyword evidence="11" id="KW-1185">Reference proteome</keyword>
<dbReference type="PANTHER" id="PTHR43065:SF46">
    <property type="entry name" value="C4-DICARBOXYLATE TRANSPORT SENSOR PROTEIN DCTB"/>
    <property type="match status" value="1"/>
</dbReference>
<accession>A0A1I0QF58</accession>
<dbReference type="InterPro" id="IPR036890">
    <property type="entry name" value="HATPase_C_sf"/>
</dbReference>
<keyword evidence="4" id="KW-0547">Nucleotide-binding</keyword>
<dbReference type="InterPro" id="IPR004358">
    <property type="entry name" value="Sig_transdc_His_kin-like_C"/>
</dbReference>
<keyword evidence="8" id="KW-1133">Transmembrane helix</keyword>
<feature type="transmembrane region" description="Helical" evidence="8">
    <location>
        <begin position="34"/>
        <end position="55"/>
    </location>
</feature>
<comment type="catalytic activity">
    <reaction evidence="1">
        <text>ATP + protein L-histidine = ADP + protein N-phospho-L-histidine.</text>
        <dbReference type="EC" id="2.7.13.3"/>
    </reaction>
</comment>
<reference evidence="11" key="1">
    <citation type="submission" date="2016-10" db="EMBL/GenBank/DDBJ databases">
        <authorList>
            <person name="Varghese N."/>
            <person name="Submissions S."/>
        </authorList>
    </citation>
    <scope>NUCLEOTIDE SEQUENCE [LARGE SCALE GENOMIC DNA]</scope>
    <source>
        <strain evidence="11">CGMCC 1.12402</strain>
    </source>
</reference>
<evidence type="ECO:0000256" key="2">
    <source>
        <dbReference type="ARBA" id="ARBA00012438"/>
    </source>
</evidence>
<evidence type="ECO:0000259" key="9">
    <source>
        <dbReference type="PROSITE" id="PS50109"/>
    </source>
</evidence>
<gene>
    <name evidence="10" type="ORF">SAMN05216290_2245</name>
</gene>
<keyword evidence="5 10" id="KW-0418">Kinase</keyword>